<dbReference type="AlphaFoldDB" id="A0A484HM75"/>
<dbReference type="InterPro" id="IPR027417">
    <property type="entry name" value="P-loop_NTPase"/>
</dbReference>
<organism evidence="2">
    <name type="scientific">uncultured Desulfobacteraceae bacterium</name>
    <dbReference type="NCBI Taxonomy" id="218296"/>
    <lineage>
        <taxon>Bacteria</taxon>
        <taxon>Pseudomonadati</taxon>
        <taxon>Thermodesulfobacteriota</taxon>
        <taxon>Desulfobacteria</taxon>
        <taxon>Desulfobacterales</taxon>
        <taxon>Desulfobacteraceae</taxon>
        <taxon>environmental samples</taxon>
    </lineage>
</organism>
<dbReference type="EMBL" id="CAACVI010000023">
    <property type="protein sequence ID" value="VEN74391.1"/>
    <property type="molecule type" value="Genomic_DNA"/>
</dbReference>
<reference evidence="2" key="1">
    <citation type="submission" date="2019-01" db="EMBL/GenBank/DDBJ databases">
        <authorList>
            <consortium name="Genoscope - CEA"/>
            <person name="William W."/>
        </authorList>
    </citation>
    <scope>NUCLEOTIDE SEQUENCE</scope>
    <source>
        <strain evidence="2">CR-1</strain>
    </source>
</reference>
<gene>
    <name evidence="2" type="ORF">EPICR_30328</name>
</gene>
<dbReference type="SUPFAM" id="SSF52540">
    <property type="entry name" value="P-loop containing nucleoside triphosphate hydrolases"/>
    <property type="match status" value="1"/>
</dbReference>
<evidence type="ECO:0000256" key="1">
    <source>
        <dbReference type="SAM" id="MobiDB-lite"/>
    </source>
</evidence>
<name>A0A484HM75_9BACT</name>
<evidence type="ECO:0000313" key="2">
    <source>
        <dbReference type="EMBL" id="VEN74391.1"/>
    </source>
</evidence>
<accession>A0A484HM75</accession>
<proteinExistence type="predicted"/>
<sequence>MVEALSRELRVINDGTGKERETNGTFPEFESEDAIILLGNPGMGKTTLFQELAKENSYKTVRNFLIEPRAKSDFPLFLDALDEYRSIANDRDASSEVAKALCSLNKPKFRLSCRASDWFGSIDQEALGVASPSGRVVVLELCPLSRDEILNAVKEIVQNPDVFLDEINLAGLGNLLGNPQTLKLLAKAWGTEKKPGNKFEAYDIGVSQLIKETNPAHSGRGATNSDPGDLRKAAGAAASTILLSNSVGISRAEPADGNGYVSFATPPSLNKMDLDAVLKRRLFISPCVDRFDPIHRTISEFLAAEDLTERIRNGLPIDRVMALLCGFDGRPVSSLRGLFAWLICNLKNKAEGYIDRDPYGIVAYGDASVLPPSAQRAIWTALSRLHDPWFLTKEDYGVSFRELANPDTAKTLQELLQYPATEVHLKIAVLEAITHSSADIGIAEILRGMILHRDNTWLRTTALKAFAKAIKNDSEQLEFLDFELSRSADDPAAPRIRVHILLFTKAFVDVPAKILSILEQAASGNENKVSGRFYSLFDLPSDSDLDVIFDKATRTSIFKDRYLFDIIDLFDTWLKRRFESSSPIKAVQLSNWLQNLRIKRKHHSHRTLLSLKTRLKREPFLFEEVFELLSNAASNEGKKFWLFINGDLWELLPLNVWPVSCCEFFLAHAEKEKNTERAANFFRMYISFFPDEGASLTLSETGFDLLDRRNDIDQELGEWKSCEIRQWRRDQWERKNKKRREDLMNRDHDVDFITLRLGAVRKGRQENILAWAAKIYLGLSPDSNNILDERERLVKITNGDIADALIQGFTRYAENPNIPKKEEIIKCWVKNSIPWPHTLLALSVFLRRNKGMNIPEKALPNCIAATLTNLHIAMNVPGYGQDETLPTWIFQQIQKSPNIVKSVLKEMWVSEAPDGKINSLKGFYDISQDPGSEKFLASVSIDVLKSGINGNPGVVWKLVSFLLFHDQNSVLEIGKTELTRNELSTETRAIWSTALFLIDPNNHLEFWKNTMAKKDAALWSAIELIKDSRHEKKGIKKLTPMQHAEIIALVGRKFPKVGRPTFGAETRTHGMPRISSSTRSDYWPPTAQRMLVSNLKNWNIMPP</sequence>
<protein>
    <submittedName>
        <fullName evidence="2">Uncharacterized protein</fullName>
    </submittedName>
</protein>
<feature type="region of interest" description="Disordered" evidence="1">
    <location>
        <begin position="1060"/>
        <end position="1079"/>
    </location>
</feature>